<dbReference type="EC" id="2.6.1.87" evidence="1"/>
<keyword evidence="1" id="KW-0032">Aminotransferase</keyword>
<keyword evidence="1" id="KW-0808">Transferase</keyword>
<organism evidence="1">
    <name type="scientific">bioreactor metagenome</name>
    <dbReference type="NCBI Taxonomy" id="1076179"/>
    <lineage>
        <taxon>unclassified sequences</taxon>
        <taxon>metagenomes</taxon>
        <taxon>ecological metagenomes</taxon>
    </lineage>
</organism>
<dbReference type="InterPro" id="IPR015424">
    <property type="entry name" value="PyrdxlP-dep_Trfase"/>
</dbReference>
<reference evidence="1" key="1">
    <citation type="submission" date="2019-08" db="EMBL/GenBank/DDBJ databases">
        <authorList>
            <person name="Kucharzyk K."/>
            <person name="Murdoch R.W."/>
            <person name="Higgins S."/>
            <person name="Loffler F."/>
        </authorList>
    </citation>
    <scope>NUCLEOTIDE SEQUENCE</scope>
</reference>
<dbReference type="Gene3D" id="3.40.640.10">
    <property type="entry name" value="Type I PLP-dependent aspartate aminotransferase-like (Major domain)"/>
    <property type="match status" value="1"/>
</dbReference>
<dbReference type="InterPro" id="IPR015422">
    <property type="entry name" value="PyrdxlP-dep_Trfase_small"/>
</dbReference>
<accession>A0A644TV00</accession>
<dbReference type="InterPro" id="IPR000653">
    <property type="entry name" value="DegT/StrS_aminotransferase"/>
</dbReference>
<dbReference type="PANTHER" id="PTHR30244:SF34">
    <property type="entry name" value="DTDP-4-AMINO-4,6-DIDEOXYGALACTOSE TRANSAMINASE"/>
    <property type="match status" value="1"/>
</dbReference>
<dbReference type="PANTHER" id="PTHR30244">
    <property type="entry name" value="TRANSAMINASE"/>
    <property type="match status" value="1"/>
</dbReference>
<name>A0A644TV00_9ZZZZ</name>
<dbReference type="AlphaFoldDB" id="A0A644TV00"/>
<comment type="caution">
    <text evidence="1">The sequence shown here is derived from an EMBL/GenBank/DDBJ whole genome shotgun (WGS) entry which is preliminary data.</text>
</comment>
<dbReference type="PIRSF" id="PIRSF000390">
    <property type="entry name" value="PLP_StrS"/>
    <property type="match status" value="1"/>
</dbReference>
<proteinExistence type="predicted"/>
<sequence length="377" mass="41567">MQWKVQLFQLNYDQREYDAVEETLRSGWITMGPKTQGFESAYAAELGEGSMCLAVANGTAALHMAVLAAGAGPGDEVIVPSLTFIADLNSVRVSGADAVLADVTSITDWSMDPADIEAKITPRTKAVMIVHYAGYACDMDPILELCRRHNVALIEDCAHANGGTYKGRKLGTFGEISAWSFFSNKNLAIGEGGMVAVRDRDLYQKCKNLRSHGMTVASFDRIQGRAANYDVIEPGFNYRIDEIRASLGLVQLSKLQEANAARVRAVAHYFERLDGVNDLVIPYRGFDRGIPTYHIMPILLPEHVDRARIMEAMKEDGIQTSIHYPAIQSFSAYKGKVGPTPISEYISEHELTLPLYPTITMDQIDLVCDSLVRHLAC</sequence>
<dbReference type="GO" id="GO:0099620">
    <property type="term" value="F:UDP-4-amino-4-deoxy-L-arabinose aminotransferase"/>
    <property type="evidence" value="ECO:0007669"/>
    <property type="project" value="UniProtKB-EC"/>
</dbReference>
<dbReference type="InterPro" id="IPR015421">
    <property type="entry name" value="PyrdxlP-dep_Trfase_major"/>
</dbReference>
<dbReference type="EMBL" id="VSSQ01000054">
    <property type="protein sequence ID" value="MPL70715.1"/>
    <property type="molecule type" value="Genomic_DNA"/>
</dbReference>
<dbReference type="CDD" id="cd00616">
    <property type="entry name" value="AHBA_syn"/>
    <property type="match status" value="1"/>
</dbReference>
<evidence type="ECO:0000313" key="1">
    <source>
        <dbReference type="EMBL" id="MPL70715.1"/>
    </source>
</evidence>
<dbReference type="GO" id="GO:0000271">
    <property type="term" value="P:polysaccharide biosynthetic process"/>
    <property type="evidence" value="ECO:0007669"/>
    <property type="project" value="TreeGrafter"/>
</dbReference>
<dbReference type="GO" id="GO:0030170">
    <property type="term" value="F:pyridoxal phosphate binding"/>
    <property type="evidence" value="ECO:0007669"/>
    <property type="project" value="TreeGrafter"/>
</dbReference>
<dbReference type="Gene3D" id="3.90.1150.10">
    <property type="entry name" value="Aspartate Aminotransferase, domain 1"/>
    <property type="match status" value="1"/>
</dbReference>
<protein>
    <submittedName>
        <fullName evidence="1">UDP-4-amino-4-deoxy-L-arabinose--oxoglutarate aminotransferase</fullName>
        <ecNumber evidence="1">2.6.1.87</ecNumber>
    </submittedName>
</protein>
<dbReference type="Pfam" id="PF01041">
    <property type="entry name" value="DegT_DnrJ_EryC1"/>
    <property type="match status" value="1"/>
</dbReference>
<dbReference type="SUPFAM" id="SSF53383">
    <property type="entry name" value="PLP-dependent transferases"/>
    <property type="match status" value="1"/>
</dbReference>
<gene>
    <name evidence="1" type="primary">arnB_3</name>
    <name evidence="1" type="ORF">SDC9_16476</name>
</gene>